<evidence type="ECO:0000256" key="5">
    <source>
        <dbReference type="PIRNR" id="PIRNR005673"/>
    </source>
</evidence>
<dbReference type="EMBL" id="JANTQA010000023">
    <property type="protein sequence ID" value="KAJ3445000.1"/>
    <property type="molecule type" value="Genomic_DNA"/>
</dbReference>
<keyword evidence="3" id="KW-0677">Repeat</keyword>
<feature type="region of interest" description="Disordered" evidence="6">
    <location>
        <begin position="1"/>
        <end position="28"/>
    </location>
</feature>
<keyword evidence="2 5" id="KW-0813">Transport</keyword>
<dbReference type="SMART" id="SM00185">
    <property type="entry name" value="ARM"/>
    <property type="match status" value="5"/>
</dbReference>
<evidence type="ECO:0000256" key="3">
    <source>
        <dbReference type="ARBA" id="ARBA00022737"/>
    </source>
</evidence>
<dbReference type="SUPFAM" id="SSF48371">
    <property type="entry name" value="ARM repeat"/>
    <property type="match status" value="1"/>
</dbReference>
<dbReference type="Proteomes" id="UP001146793">
    <property type="component" value="Unassembled WGS sequence"/>
</dbReference>
<gene>
    <name evidence="8" type="ORF">M0812_10863</name>
</gene>
<comment type="similarity">
    <text evidence="1 5">Belongs to the importin alpha family.</text>
</comment>
<accession>A0AAV7ZYH0</accession>
<comment type="caution">
    <text evidence="8">The sequence shown here is derived from an EMBL/GenBank/DDBJ whole genome shotgun (WGS) entry which is preliminary data.</text>
</comment>
<dbReference type="Pfam" id="PF00514">
    <property type="entry name" value="Arm"/>
    <property type="match status" value="3"/>
</dbReference>
<dbReference type="InterPro" id="IPR024931">
    <property type="entry name" value="Importin_alpha"/>
</dbReference>
<dbReference type="InterPro" id="IPR000225">
    <property type="entry name" value="Armadillo"/>
</dbReference>
<evidence type="ECO:0000313" key="9">
    <source>
        <dbReference type="Proteomes" id="UP001146793"/>
    </source>
</evidence>
<feature type="compositionally biased region" description="Basic and acidic residues" evidence="6">
    <location>
        <begin position="11"/>
        <end position="25"/>
    </location>
</feature>
<evidence type="ECO:0000259" key="7">
    <source>
        <dbReference type="PROSITE" id="PS51214"/>
    </source>
</evidence>
<dbReference type="InterPro" id="IPR011989">
    <property type="entry name" value="ARM-like"/>
</dbReference>
<dbReference type="GO" id="GO:0006606">
    <property type="term" value="P:protein import into nucleus"/>
    <property type="evidence" value="ECO:0007669"/>
    <property type="project" value="InterPro"/>
</dbReference>
<dbReference type="PANTHER" id="PTHR23316">
    <property type="entry name" value="IMPORTIN ALPHA"/>
    <property type="match status" value="1"/>
</dbReference>
<dbReference type="Pfam" id="PF01749">
    <property type="entry name" value="IBB"/>
    <property type="match status" value="1"/>
</dbReference>
<name>A0AAV7ZYH0_9EUKA</name>
<dbReference type="Gene3D" id="1.25.10.10">
    <property type="entry name" value="Leucine-rich Repeat Variant"/>
    <property type="match status" value="2"/>
</dbReference>
<evidence type="ECO:0000256" key="4">
    <source>
        <dbReference type="ARBA" id="ARBA00022927"/>
    </source>
</evidence>
<evidence type="ECO:0000313" key="8">
    <source>
        <dbReference type="EMBL" id="KAJ3445000.1"/>
    </source>
</evidence>
<dbReference type="PROSITE" id="PS51214">
    <property type="entry name" value="IBB"/>
    <property type="match status" value="1"/>
</dbReference>
<evidence type="ECO:0000256" key="1">
    <source>
        <dbReference type="ARBA" id="ARBA00010394"/>
    </source>
</evidence>
<sequence length="451" mass="52176">MTNFQKKLERRKQLYKEKESPEKNRQSRYHNLITISKKKRECLLNKKRQIRNLSEKDEESLIIIEDSLSNIEKLPLYCKELMNTNTEIQLQSLQQIRNLLIIPNNPFLDQIIESDILSQLIEFLKDFQKPKLQFEATWCLTNIACGTPKQTQVILEEGAIPVLLELFESPYDAIIKQLQPLIPILLQLLQVKYLTIVENVCWSFSYLCNGDESFIGVIVDLGLCPLLIDLLNTNSVNLFIPILRCLGNISSLNDDFTQIIIECQVLPILKEIILTSKKNIRKEACWVLSNICAGSSLQVEKVIQNGFLPILKKLLQNDKYKIKKQVCWTLTNMVYSSTRDQIENLLENGIVTSMCNVLEMDDPKILKVGLESVMKILLVYEQQSLINNNNNNNNNTSNISIEFIEKGGLVLIEKLRSHDLKDVYKLAEYIMKRFFLPFDEESFLLTNLVEK</sequence>
<dbReference type="GO" id="GO:0005737">
    <property type="term" value="C:cytoplasm"/>
    <property type="evidence" value="ECO:0007669"/>
    <property type="project" value="InterPro"/>
</dbReference>
<dbReference type="InterPro" id="IPR016024">
    <property type="entry name" value="ARM-type_fold"/>
</dbReference>
<proteinExistence type="inferred from homology"/>
<dbReference type="PIRSF" id="PIRSF005673">
    <property type="entry name" value="Importin_alpha"/>
    <property type="match status" value="1"/>
</dbReference>
<reference evidence="8" key="1">
    <citation type="submission" date="2022-08" db="EMBL/GenBank/DDBJ databases">
        <title>Novel sulphate-reducing endosymbionts in the free-living metamonad Anaeramoeba.</title>
        <authorList>
            <person name="Jerlstrom-Hultqvist J."/>
            <person name="Cepicka I."/>
            <person name="Gallot-Lavallee L."/>
            <person name="Salas-Leiva D."/>
            <person name="Curtis B.A."/>
            <person name="Zahonova K."/>
            <person name="Pipaliya S."/>
            <person name="Dacks J."/>
            <person name="Roger A.J."/>
        </authorList>
    </citation>
    <scope>NUCLEOTIDE SEQUENCE</scope>
    <source>
        <strain evidence="8">Busselton2</strain>
    </source>
</reference>
<keyword evidence="4 5" id="KW-0653">Protein transport</keyword>
<dbReference type="GO" id="GO:0061608">
    <property type="term" value="F:nuclear import signal receptor activity"/>
    <property type="evidence" value="ECO:0007669"/>
    <property type="project" value="InterPro"/>
</dbReference>
<evidence type="ECO:0000256" key="6">
    <source>
        <dbReference type="SAM" id="MobiDB-lite"/>
    </source>
</evidence>
<dbReference type="InterPro" id="IPR002652">
    <property type="entry name" value="Importin-a_IBB"/>
</dbReference>
<evidence type="ECO:0000256" key="2">
    <source>
        <dbReference type="ARBA" id="ARBA00022448"/>
    </source>
</evidence>
<feature type="domain" description="IBB" evidence="7">
    <location>
        <begin position="1"/>
        <end position="57"/>
    </location>
</feature>
<organism evidence="8 9">
    <name type="scientific">Anaeramoeba flamelloides</name>
    <dbReference type="NCBI Taxonomy" id="1746091"/>
    <lineage>
        <taxon>Eukaryota</taxon>
        <taxon>Metamonada</taxon>
        <taxon>Anaeramoebidae</taxon>
        <taxon>Anaeramoeba</taxon>
    </lineage>
</organism>
<dbReference type="AlphaFoldDB" id="A0AAV7ZYH0"/>
<protein>
    <recommendedName>
        <fullName evidence="5">Importin subunit alpha</fullName>
    </recommendedName>
</protein>